<reference evidence="3" key="1">
    <citation type="submission" date="2011-07" db="EMBL/GenBank/DDBJ databases">
        <authorList>
            <consortium name="Caenorhabditis brenneri Sequencing and Analysis Consortium"/>
            <person name="Wilson R.K."/>
        </authorList>
    </citation>
    <scope>NUCLEOTIDE SEQUENCE [LARGE SCALE GENOMIC DNA]</scope>
    <source>
        <strain evidence="3">PB2801</strain>
    </source>
</reference>
<dbReference type="AlphaFoldDB" id="G0MX78"/>
<evidence type="ECO:0000256" key="1">
    <source>
        <dbReference type="SAM" id="MobiDB-lite"/>
    </source>
</evidence>
<keyword evidence="3" id="KW-1185">Reference proteome</keyword>
<sequence>MPFMETGPRICMGSDWPNPLVELFLNNLMVEAGCDMYTYMPIIFKQLPPQQSSGESESELMKETGSESSGQKITESSLQKKKKQAVKAVKQSGIYGKKEDGYSGDVEEETSERVVKVQTPRGELIFNGVCYDDDVKSRLINHIEIIDALDNFDSTLPEHDDFFFIGPLRMHHDRMSCYFTDEEINELVEDLRDFVDERLDEFYKKDELNAIKKVNRFTLTLMRDLLTTHQNAVVISELFYLVRGNEEMGEEDYNQFETMFLQAITCIVE</sequence>
<dbReference type="HOGENOM" id="CLU_1035234_0_0_1"/>
<name>G0MX78_CAEBE</name>
<accession>G0MX78</accession>
<evidence type="ECO:0000313" key="2">
    <source>
        <dbReference type="EMBL" id="EGT46646.1"/>
    </source>
</evidence>
<feature type="region of interest" description="Disordered" evidence="1">
    <location>
        <begin position="50"/>
        <end position="79"/>
    </location>
</feature>
<gene>
    <name evidence="2" type="ORF">CAEBREN_17652</name>
</gene>
<protein>
    <submittedName>
        <fullName evidence="2">Uncharacterized protein</fullName>
    </submittedName>
</protein>
<feature type="compositionally biased region" description="Polar residues" evidence="1">
    <location>
        <begin position="66"/>
        <end position="77"/>
    </location>
</feature>
<dbReference type="EMBL" id="GL379818">
    <property type="protein sequence ID" value="EGT46646.1"/>
    <property type="molecule type" value="Genomic_DNA"/>
</dbReference>
<dbReference type="Proteomes" id="UP000008068">
    <property type="component" value="Unassembled WGS sequence"/>
</dbReference>
<proteinExistence type="predicted"/>
<dbReference type="InParanoid" id="G0MX78"/>
<evidence type="ECO:0000313" key="3">
    <source>
        <dbReference type="Proteomes" id="UP000008068"/>
    </source>
</evidence>
<organism evidence="3">
    <name type="scientific">Caenorhabditis brenneri</name>
    <name type="common">Nematode worm</name>
    <dbReference type="NCBI Taxonomy" id="135651"/>
    <lineage>
        <taxon>Eukaryota</taxon>
        <taxon>Metazoa</taxon>
        <taxon>Ecdysozoa</taxon>
        <taxon>Nematoda</taxon>
        <taxon>Chromadorea</taxon>
        <taxon>Rhabditida</taxon>
        <taxon>Rhabditina</taxon>
        <taxon>Rhabditomorpha</taxon>
        <taxon>Rhabditoidea</taxon>
        <taxon>Rhabditidae</taxon>
        <taxon>Peloderinae</taxon>
        <taxon>Caenorhabditis</taxon>
    </lineage>
</organism>